<keyword evidence="3" id="KW-1185">Reference proteome</keyword>
<protein>
    <submittedName>
        <fullName evidence="2">DUF6174 domain-containing protein</fullName>
    </submittedName>
</protein>
<dbReference type="Proteomes" id="UP001139485">
    <property type="component" value="Unassembled WGS sequence"/>
</dbReference>
<evidence type="ECO:0000313" key="2">
    <source>
        <dbReference type="EMBL" id="MCM0619347.1"/>
    </source>
</evidence>
<feature type="region of interest" description="Disordered" evidence="1">
    <location>
        <begin position="47"/>
        <end position="90"/>
    </location>
</feature>
<dbReference type="Pfam" id="PF19671">
    <property type="entry name" value="DUF6174"/>
    <property type="match status" value="1"/>
</dbReference>
<evidence type="ECO:0000256" key="1">
    <source>
        <dbReference type="SAM" id="MobiDB-lite"/>
    </source>
</evidence>
<comment type="caution">
    <text evidence="2">The sequence shown here is derived from an EMBL/GenBank/DDBJ whole genome shotgun (WGS) entry which is preliminary data.</text>
</comment>
<organism evidence="2 3">
    <name type="scientific">Nocardioides bruguierae</name>
    <dbReference type="NCBI Taxonomy" id="2945102"/>
    <lineage>
        <taxon>Bacteria</taxon>
        <taxon>Bacillati</taxon>
        <taxon>Actinomycetota</taxon>
        <taxon>Actinomycetes</taxon>
        <taxon>Propionibacteriales</taxon>
        <taxon>Nocardioidaceae</taxon>
        <taxon>Nocardioides</taxon>
    </lineage>
</organism>
<sequence>MRTAPRPRALTRTARVTPVPAPGRARGLVLVLGPVLALLLTACSGSGTTTAADPAAQDDTGGSTGTASSTPDPGTDPSTSPTAEPTVGTYPGFGPTSYSYTLVVGCFCPDGGSPVRVTVVDDEVVSAVYLRGGGRGGVEKGQEAPAYRWVSLDDVIDAANDTEADQVVVDWPDGQDFPSAVAVDTDERMADEEISYQVRDVEVTG</sequence>
<evidence type="ECO:0000313" key="3">
    <source>
        <dbReference type="Proteomes" id="UP001139485"/>
    </source>
</evidence>
<reference evidence="2" key="1">
    <citation type="submission" date="2022-05" db="EMBL/GenBank/DDBJ databases">
        <authorList>
            <person name="Tuo L."/>
        </authorList>
    </citation>
    <scope>NUCLEOTIDE SEQUENCE</scope>
    <source>
        <strain evidence="2">BSK12Z-4</strain>
    </source>
</reference>
<dbReference type="AlphaFoldDB" id="A0A9X2D4Q0"/>
<feature type="compositionally biased region" description="Low complexity" evidence="1">
    <location>
        <begin position="47"/>
        <end position="82"/>
    </location>
</feature>
<dbReference type="RefSeq" id="WP_250826190.1">
    <property type="nucleotide sequence ID" value="NZ_JAMOIL010000002.1"/>
</dbReference>
<accession>A0A9X2D4Q0</accession>
<gene>
    <name evidence="2" type="ORF">M8330_03425</name>
</gene>
<proteinExistence type="predicted"/>
<dbReference type="InterPro" id="IPR046172">
    <property type="entry name" value="DUF6174"/>
</dbReference>
<feature type="region of interest" description="Disordered" evidence="1">
    <location>
        <begin position="1"/>
        <end position="21"/>
    </location>
</feature>
<dbReference type="EMBL" id="JAMOIL010000002">
    <property type="protein sequence ID" value="MCM0619347.1"/>
    <property type="molecule type" value="Genomic_DNA"/>
</dbReference>
<name>A0A9X2D4Q0_9ACTN</name>